<comment type="caution">
    <text evidence="1">The sequence shown here is derived from an EMBL/GenBank/DDBJ whole genome shotgun (WGS) entry which is preliminary data.</text>
</comment>
<accession>A0ABW3CTF2</accession>
<keyword evidence="2" id="KW-1185">Reference proteome</keyword>
<dbReference type="PANTHER" id="PTHR46844:SF1">
    <property type="entry name" value="SLR5058 PROTEIN"/>
    <property type="match status" value="1"/>
</dbReference>
<name>A0ABW3CTF2_9ACTN</name>
<gene>
    <name evidence="1" type="ORF">ACFQ07_33750</name>
</gene>
<sequence>MGKFNFEQSDPDRFQQLCQSLIVAEFPHVHCYPVGQADGGRDAMQWIKRGDVGSKATRLFQVKFVREPAKIRDVHKWLEHTIAEEAPKVETIASRGVDIEKYILITNVPGTAYLESGTMDQANQLLQTALPVNASMWWRDDIDRRCEARPHIAWAYPEILRAVDILAALSEFFPDAYNDSRQAAIRKFLIEQQEEDSEIRFQQVELTNDLLSLFVDVPAEMVMSQEPKHPAYRLTQAVNSVATQVEAELASEHKKGRQAGERGTGAAALILNSEVASIAPHIVLEGGPGQGKSTLGQFVCQVHRMNVLGGLNDNLVASYYRPTSARLPIKIDLREYATWLAGKNPFEKDIAVERPTGTNKSLESFIAALVSDRSGGMEFTVNDLNALAAKSAFLVVLDGLDEVADVALRNQVVREISAAVRRLKDNAASLQVVVTTRPSALAEVAGFPSKLFTSWTLSSLTVPLIAQYAEKWSVSERLNSRERGELRKILSEKLHQAHMRELARNPMQLTILLSLIRTRGASLPDKRTTLYERYVDLFFAREAGKNDVVRTFRDELIDIHCYLAWVLHAEAEKGRALGKIETSRLRQVLRDYLTREERDPELVDKLFLGVTQRVVFLVGAIEGQYQFEVQPLREYFAARFLYENAPHSSMGNPKAG</sequence>
<proteinExistence type="predicted"/>
<protein>
    <submittedName>
        <fullName evidence="1">NACHT domain-containing protein</fullName>
    </submittedName>
</protein>
<dbReference type="EMBL" id="JBHTIR010004385">
    <property type="protein sequence ID" value="MFD0857217.1"/>
    <property type="molecule type" value="Genomic_DNA"/>
</dbReference>
<dbReference type="Proteomes" id="UP001597083">
    <property type="component" value="Unassembled WGS sequence"/>
</dbReference>
<dbReference type="InterPro" id="IPR027417">
    <property type="entry name" value="P-loop_NTPase"/>
</dbReference>
<evidence type="ECO:0000313" key="2">
    <source>
        <dbReference type="Proteomes" id="UP001597083"/>
    </source>
</evidence>
<dbReference type="Gene3D" id="3.40.50.300">
    <property type="entry name" value="P-loop containing nucleotide triphosphate hydrolases"/>
    <property type="match status" value="1"/>
</dbReference>
<dbReference type="SUPFAM" id="SSF52540">
    <property type="entry name" value="P-loop containing nucleoside triphosphate hydrolases"/>
    <property type="match status" value="1"/>
</dbReference>
<evidence type="ECO:0000313" key="1">
    <source>
        <dbReference type="EMBL" id="MFD0857217.1"/>
    </source>
</evidence>
<reference evidence="2" key="1">
    <citation type="journal article" date="2019" name="Int. J. Syst. Evol. Microbiol.">
        <title>The Global Catalogue of Microorganisms (GCM) 10K type strain sequencing project: providing services to taxonomists for standard genome sequencing and annotation.</title>
        <authorList>
            <consortium name="The Broad Institute Genomics Platform"/>
            <consortium name="The Broad Institute Genome Sequencing Center for Infectious Disease"/>
            <person name="Wu L."/>
            <person name="Ma J."/>
        </authorList>
    </citation>
    <scope>NUCLEOTIDE SEQUENCE [LARGE SCALE GENOMIC DNA]</scope>
    <source>
        <strain evidence="2">JCM 31696</strain>
    </source>
</reference>
<dbReference type="PANTHER" id="PTHR46844">
    <property type="entry name" value="SLR5058 PROTEIN"/>
    <property type="match status" value="1"/>
</dbReference>
<feature type="non-terminal residue" evidence="1">
    <location>
        <position position="656"/>
    </location>
</feature>
<organism evidence="1 2">
    <name type="scientific">Actinomadura adrarensis</name>
    <dbReference type="NCBI Taxonomy" id="1819600"/>
    <lineage>
        <taxon>Bacteria</taxon>
        <taxon>Bacillati</taxon>
        <taxon>Actinomycetota</taxon>
        <taxon>Actinomycetes</taxon>
        <taxon>Streptosporangiales</taxon>
        <taxon>Thermomonosporaceae</taxon>
        <taxon>Actinomadura</taxon>
    </lineage>
</organism>